<protein>
    <submittedName>
        <fullName evidence="1 3">Uncharacterized protein</fullName>
    </submittedName>
</protein>
<accession>A0A090LH97</accession>
<dbReference type="CTD" id="36381536"/>
<reference evidence="1 2" key="1">
    <citation type="submission" date="2014-09" db="EMBL/GenBank/DDBJ databases">
        <authorList>
            <person name="Martin A.A."/>
        </authorList>
    </citation>
    <scope>NUCLEOTIDE SEQUENCE</scope>
    <source>
        <strain evidence="2">ED321</strain>
        <strain evidence="1">ED321 Heterogonic</strain>
    </source>
</reference>
<dbReference type="EMBL" id="LN609529">
    <property type="protein sequence ID" value="CEF69166.1"/>
    <property type="molecule type" value="Genomic_DNA"/>
</dbReference>
<dbReference type="GeneID" id="36381536"/>
<organism evidence="1">
    <name type="scientific">Strongyloides ratti</name>
    <name type="common">Parasitic roundworm</name>
    <dbReference type="NCBI Taxonomy" id="34506"/>
    <lineage>
        <taxon>Eukaryota</taxon>
        <taxon>Metazoa</taxon>
        <taxon>Ecdysozoa</taxon>
        <taxon>Nematoda</taxon>
        <taxon>Chromadorea</taxon>
        <taxon>Rhabditida</taxon>
        <taxon>Tylenchina</taxon>
        <taxon>Panagrolaimomorpha</taxon>
        <taxon>Strongyloidoidea</taxon>
        <taxon>Strongyloididae</taxon>
        <taxon>Strongyloides</taxon>
    </lineage>
</organism>
<dbReference type="WBParaSite" id="SRAE_2000381700.1">
    <property type="protein sequence ID" value="SRAE_2000381700.1"/>
    <property type="gene ID" value="WBGene00264043"/>
</dbReference>
<sequence>MSSIDTDLNLSDRNYNKDKKGRKSIFGEFIRPQTPVIVVEDFEGQLPHSSVYSSGKISELQSDITYNYGFGQTNPHFLKVPSKLSNRKNVSLYEFNDCIDTLRIIQKITF</sequence>
<proteinExistence type="predicted"/>
<name>A0A090LH97_STRRB</name>
<evidence type="ECO:0000313" key="2">
    <source>
        <dbReference type="Proteomes" id="UP000035682"/>
    </source>
</evidence>
<dbReference type="AlphaFoldDB" id="A0A090LH97"/>
<dbReference type="WormBase" id="SRAE_2000381700">
    <property type="protein sequence ID" value="SRP00655"/>
    <property type="gene ID" value="WBGene00264043"/>
</dbReference>
<evidence type="ECO:0000313" key="1">
    <source>
        <dbReference type="EMBL" id="CEF69166.1"/>
    </source>
</evidence>
<gene>
    <name evidence="1 3 4" type="ORF">SRAE_2000381700</name>
</gene>
<dbReference type="RefSeq" id="XP_024508366.1">
    <property type="nucleotide sequence ID" value="XM_024655056.1"/>
</dbReference>
<dbReference type="Proteomes" id="UP000035682">
    <property type="component" value="Unplaced"/>
</dbReference>
<reference evidence="3" key="2">
    <citation type="submission" date="2020-12" db="UniProtKB">
        <authorList>
            <consortium name="WormBaseParasite"/>
        </authorList>
    </citation>
    <scope>IDENTIFICATION</scope>
</reference>
<keyword evidence="2" id="KW-1185">Reference proteome</keyword>
<evidence type="ECO:0000313" key="4">
    <source>
        <dbReference type="WormBase" id="SRAE_2000381700"/>
    </source>
</evidence>
<evidence type="ECO:0000313" key="3">
    <source>
        <dbReference type="WBParaSite" id="SRAE_2000381700.1"/>
    </source>
</evidence>